<protein>
    <submittedName>
        <fullName evidence="3">MaoC/PaaZ C-terminal domain-containing protein</fullName>
    </submittedName>
</protein>
<dbReference type="Pfam" id="PF01575">
    <property type="entry name" value="MaoC_dehydratas"/>
    <property type="match status" value="1"/>
</dbReference>
<gene>
    <name evidence="3" type="ORF">ACFFFR_01115</name>
</gene>
<evidence type="ECO:0000313" key="4">
    <source>
        <dbReference type="Proteomes" id="UP001589862"/>
    </source>
</evidence>
<keyword evidence="4" id="KW-1185">Reference proteome</keyword>
<dbReference type="PANTHER" id="PTHR43841">
    <property type="entry name" value="3-HYDROXYACYL-THIOESTER DEHYDRATASE HTDX-RELATED"/>
    <property type="match status" value="1"/>
</dbReference>
<dbReference type="PANTHER" id="PTHR43841:SF3">
    <property type="entry name" value="(3R)-HYDROXYACYL-ACP DEHYDRATASE SUBUNIT HADB"/>
    <property type="match status" value="1"/>
</dbReference>
<evidence type="ECO:0000259" key="2">
    <source>
        <dbReference type="Pfam" id="PF01575"/>
    </source>
</evidence>
<evidence type="ECO:0000313" key="3">
    <source>
        <dbReference type="EMBL" id="MFC0580989.1"/>
    </source>
</evidence>
<reference evidence="3 4" key="1">
    <citation type="submission" date="2024-09" db="EMBL/GenBank/DDBJ databases">
        <authorList>
            <person name="Sun Q."/>
            <person name="Mori K."/>
        </authorList>
    </citation>
    <scope>NUCLEOTIDE SEQUENCE [LARGE SCALE GENOMIC DNA]</scope>
    <source>
        <strain evidence="3 4">NCAIM B.02604</strain>
    </source>
</reference>
<organism evidence="3 4">
    <name type="scientific">Micrococcoides hystricis</name>
    <dbReference type="NCBI Taxonomy" id="1572761"/>
    <lineage>
        <taxon>Bacteria</taxon>
        <taxon>Bacillati</taxon>
        <taxon>Actinomycetota</taxon>
        <taxon>Actinomycetes</taxon>
        <taxon>Micrococcales</taxon>
        <taxon>Micrococcaceae</taxon>
        <taxon>Micrococcoides</taxon>
    </lineage>
</organism>
<comment type="similarity">
    <text evidence="1">Belongs to the enoyl-CoA hydratase/isomerase family.</text>
</comment>
<dbReference type="Proteomes" id="UP001589862">
    <property type="component" value="Unassembled WGS sequence"/>
</dbReference>
<dbReference type="Gene3D" id="3.10.129.10">
    <property type="entry name" value="Hotdog Thioesterase"/>
    <property type="match status" value="1"/>
</dbReference>
<sequence length="300" mass="32688">MTVLQTMPTLAASYGHVLAQFAKKNSAKAIGRAQQPTLQELHYEVPTVVIEPEKLTDYAKVFGTDLSDQVPAVLAHITGFPLQLQAMADDAFPLNTLGMIHLSQDTRYLRPIAAGVAYRYQCTVSGYRQHKHGTTVEVTLNISDDQGELYAATSVYLAKGAQLGAEPVEERGQTRDVSSLVPQQQWRLLADAGRQYARLSGDMNPIHLNKLAAKVFGMKGQLAHGMYLAGRALVGREPKGAGFRYQIDFFSPVLLPSSVSVNVQQNGGVQELIGFGTRSQKIHFVAELESLATATDTQAF</sequence>
<dbReference type="InterPro" id="IPR002539">
    <property type="entry name" value="MaoC-like_dom"/>
</dbReference>
<dbReference type="InterPro" id="IPR003965">
    <property type="entry name" value="Fatty_acid_synthase"/>
</dbReference>
<dbReference type="SUPFAM" id="SSF54637">
    <property type="entry name" value="Thioesterase/thiol ester dehydrase-isomerase"/>
    <property type="match status" value="2"/>
</dbReference>
<dbReference type="PRINTS" id="PR01483">
    <property type="entry name" value="FASYNTHASE"/>
</dbReference>
<dbReference type="RefSeq" id="WP_377457461.1">
    <property type="nucleotide sequence ID" value="NZ_JBHLUB010000001.1"/>
</dbReference>
<accession>A0ABV6P771</accession>
<dbReference type="EMBL" id="JBHLUB010000001">
    <property type="protein sequence ID" value="MFC0580989.1"/>
    <property type="molecule type" value="Genomic_DNA"/>
</dbReference>
<evidence type="ECO:0000256" key="1">
    <source>
        <dbReference type="ARBA" id="ARBA00005254"/>
    </source>
</evidence>
<dbReference type="InterPro" id="IPR029069">
    <property type="entry name" value="HotDog_dom_sf"/>
</dbReference>
<feature type="domain" description="MaoC-like" evidence="2">
    <location>
        <begin position="191"/>
        <end position="267"/>
    </location>
</feature>
<comment type="caution">
    <text evidence="3">The sequence shown here is derived from an EMBL/GenBank/DDBJ whole genome shotgun (WGS) entry which is preliminary data.</text>
</comment>
<name>A0ABV6P771_9MICC</name>
<proteinExistence type="inferred from homology"/>